<dbReference type="SUPFAM" id="SSF117987">
    <property type="entry name" value="CRISPR-associated protein"/>
    <property type="match status" value="1"/>
</dbReference>
<evidence type="ECO:0000313" key="2">
    <source>
        <dbReference type="EMBL" id="KUF39074.1"/>
    </source>
</evidence>
<evidence type="ECO:0008006" key="4">
    <source>
        <dbReference type="Google" id="ProtNLM"/>
    </source>
</evidence>
<accession>A0A1V3TKK0</accession>
<comment type="caution">
    <text evidence="2">The sequence shown here is derived from an EMBL/GenBank/DDBJ whole genome shotgun (WGS) entry which is preliminary data.</text>
</comment>
<feature type="region of interest" description="Disordered" evidence="1">
    <location>
        <begin position="194"/>
        <end position="219"/>
    </location>
</feature>
<evidence type="ECO:0000313" key="3">
    <source>
        <dbReference type="Proteomes" id="UP000053300"/>
    </source>
</evidence>
<gene>
    <name evidence="2" type="ORF">AS359_00480</name>
</gene>
<evidence type="ECO:0000256" key="1">
    <source>
        <dbReference type="SAM" id="MobiDB-lite"/>
    </source>
</evidence>
<dbReference type="Proteomes" id="UP000053300">
    <property type="component" value="Unassembled WGS sequence"/>
</dbReference>
<dbReference type="RefSeq" id="WP_077344411.1">
    <property type="nucleotide sequence ID" value="NZ_LPXH01000037.1"/>
</dbReference>
<dbReference type="Pfam" id="PF08798">
    <property type="entry name" value="CRISPR_assoc"/>
    <property type="match status" value="1"/>
</dbReference>
<proteinExistence type="predicted"/>
<protein>
    <recommendedName>
        <fullName evidence="4">Type I-E CRISPR-associated protein Cas6/Cse3/CasE</fullName>
    </recommendedName>
</protein>
<reference evidence="2 3" key="1">
    <citation type="submission" date="2015-12" db="EMBL/GenBank/DDBJ databases">
        <title>Complete genome sequence of a multi-drug resistant strain Acidovorax sp. 12322-1.</title>
        <authorList>
            <person name="Ming D."/>
            <person name="Wang M."/>
            <person name="Hu S."/>
            <person name="Zhou Y."/>
            <person name="Jiang T."/>
        </authorList>
    </citation>
    <scope>NUCLEOTIDE SEQUENCE [LARGE SCALE GENOMIC DNA]</scope>
    <source>
        <strain evidence="2 3">12322-1</strain>
    </source>
</reference>
<dbReference type="AlphaFoldDB" id="A0A0W7YVG2"/>
<dbReference type="InterPro" id="IPR010179">
    <property type="entry name" value="CRISPR-assoc_prot_Cse3"/>
</dbReference>
<dbReference type="EMBL" id="LPXH01000037">
    <property type="protein sequence ID" value="KUF39074.1"/>
    <property type="molecule type" value="Genomic_DNA"/>
</dbReference>
<name>A0A0W7YVG2_9BURK</name>
<keyword evidence="3" id="KW-1185">Reference proteome</keyword>
<sequence length="258" mass="28543">MTTTPTLYLLHTQPDTRLLAAWVARHHRRYPHAGSDLGDALHGLLRAAFGEHAPQPFRYLDERQGLLAYTTLDAQAMAAQVALADPLAAQTLGLGASGIHDGYRLRPFPTQWPRDHVLGFEVRVRPIVRGARGEQDAFLHAVAQAGGKNGAPVNRAAVYAQWLREHLAVQEGRPQQPWQGAVELQDVQLQSFHRSQTVRRTQGQTDQRRQGHASEGPDAVLTGHLRVTDPAAFAHLLARGVGRHRAFGFGMLLLRRPH</sequence>
<dbReference type="Gene3D" id="3.30.70.1210">
    <property type="entry name" value="Crispr-associated protein, domain 2"/>
    <property type="match status" value="1"/>
</dbReference>
<organism evidence="2 3">
    <name type="scientific">Comamonas kerstersii</name>
    <dbReference type="NCBI Taxonomy" id="225992"/>
    <lineage>
        <taxon>Bacteria</taxon>
        <taxon>Pseudomonadati</taxon>
        <taxon>Pseudomonadota</taxon>
        <taxon>Betaproteobacteria</taxon>
        <taxon>Burkholderiales</taxon>
        <taxon>Comamonadaceae</taxon>
        <taxon>Comamonas</taxon>
    </lineage>
</organism>
<accession>A0A0W7YVG2</accession>
<dbReference type="SMART" id="SM01101">
    <property type="entry name" value="CRISPR_assoc"/>
    <property type="match status" value="1"/>
</dbReference>
<dbReference type="STRING" id="225992.B5M06_08940"/>